<dbReference type="EMBL" id="AGNL01037645">
    <property type="protein sequence ID" value="EJK53516.1"/>
    <property type="molecule type" value="Genomic_DNA"/>
</dbReference>
<keyword evidence="2" id="KW-1133">Transmembrane helix</keyword>
<name>K0RXD7_THAOC</name>
<sequence length="112" mass="11729">MPPNSGHHRATETDKPSHMAKNLLKTGLCILLGGALAGAILVGMSPWTSLKDIWSSAPLALEDTDVIAGSSTGGVNSKALSGERHQLTSKVKERATEEIIVGVDNFAETPPK</sequence>
<gene>
    <name evidence="3" type="ORF">THAOC_27038</name>
</gene>
<comment type="caution">
    <text evidence="3">The sequence shown here is derived from an EMBL/GenBank/DDBJ whole genome shotgun (WGS) entry which is preliminary data.</text>
</comment>
<proteinExistence type="predicted"/>
<protein>
    <submittedName>
        <fullName evidence="3">Uncharacterized protein</fullName>
    </submittedName>
</protein>
<keyword evidence="2" id="KW-0472">Membrane</keyword>
<evidence type="ECO:0000256" key="2">
    <source>
        <dbReference type="SAM" id="Phobius"/>
    </source>
</evidence>
<organism evidence="3 4">
    <name type="scientific">Thalassiosira oceanica</name>
    <name type="common">Marine diatom</name>
    <dbReference type="NCBI Taxonomy" id="159749"/>
    <lineage>
        <taxon>Eukaryota</taxon>
        <taxon>Sar</taxon>
        <taxon>Stramenopiles</taxon>
        <taxon>Ochrophyta</taxon>
        <taxon>Bacillariophyta</taxon>
        <taxon>Coscinodiscophyceae</taxon>
        <taxon>Thalassiosirophycidae</taxon>
        <taxon>Thalassiosirales</taxon>
        <taxon>Thalassiosiraceae</taxon>
        <taxon>Thalassiosira</taxon>
    </lineage>
</organism>
<keyword evidence="4" id="KW-1185">Reference proteome</keyword>
<feature type="region of interest" description="Disordered" evidence="1">
    <location>
        <begin position="72"/>
        <end position="91"/>
    </location>
</feature>
<feature type="compositionally biased region" description="Basic and acidic residues" evidence="1">
    <location>
        <begin position="81"/>
        <end position="91"/>
    </location>
</feature>
<feature type="transmembrane region" description="Helical" evidence="2">
    <location>
        <begin position="23"/>
        <end position="44"/>
    </location>
</feature>
<evidence type="ECO:0000313" key="4">
    <source>
        <dbReference type="Proteomes" id="UP000266841"/>
    </source>
</evidence>
<dbReference type="AlphaFoldDB" id="K0RXD7"/>
<dbReference type="Proteomes" id="UP000266841">
    <property type="component" value="Unassembled WGS sequence"/>
</dbReference>
<reference evidence="3 4" key="1">
    <citation type="journal article" date="2012" name="Genome Biol.">
        <title>Genome and low-iron response of an oceanic diatom adapted to chronic iron limitation.</title>
        <authorList>
            <person name="Lommer M."/>
            <person name="Specht M."/>
            <person name="Roy A.S."/>
            <person name="Kraemer L."/>
            <person name="Andreson R."/>
            <person name="Gutowska M.A."/>
            <person name="Wolf J."/>
            <person name="Bergner S.V."/>
            <person name="Schilhabel M.B."/>
            <person name="Klostermeier U.C."/>
            <person name="Beiko R.G."/>
            <person name="Rosenstiel P."/>
            <person name="Hippler M."/>
            <person name="Laroche J."/>
        </authorList>
    </citation>
    <scope>NUCLEOTIDE SEQUENCE [LARGE SCALE GENOMIC DNA]</scope>
    <source>
        <strain evidence="3 4">CCMP1005</strain>
    </source>
</reference>
<feature type="non-terminal residue" evidence="3">
    <location>
        <position position="112"/>
    </location>
</feature>
<evidence type="ECO:0000313" key="3">
    <source>
        <dbReference type="EMBL" id="EJK53516.1"/>
    </source>
</evidence>
<accession>K0RXD7</accession>
<evidence type="ECO:0000256" key="1">
    <source>
        <dbReference type="SAM" id="MobiDB-lite"/>
    </source>
</evidence>
<keyword evidence="2" id="KW-0812">Transmembrane</keyword>